<dbReference type="PANTHER" id="PTHR38899">
    <property type="entry name" value="DOMAIN OOKINETE PROTEIN, PUTATIVE-RELATED"/>
    <property type="match status" value="1"/>
</dbReference>
<evidence type="ECO:0000313" key="5">
    <source>
        <dbReference type="EMBL" id="CAI4020031.1"/>
    </source>
</evidence>
<dbReference type="EMBL" id="CAMXCT020006786">
    <property type="protein sequence ID" value="CAL1173406.1"/>
    <property type="molecule type" value="Genomic_DNA"/>
</dbReference>
<dbReference type="InterPro" id="IPR011992">
    <property type="entry name" value="EF-hand-dom_pair"/>
</dbReference>
<accession>A0A9P1M3J1</accession>
<dbReference type="EMBL" id="CAMXCT030006786">
    <property type="protein sequence ID" value="CAL4807343.1"/>
    <property type="molecule type" value="Genomic_DNA"/>
</dbReference>
<gene>
    <name evidence="5" type="ORF">C1SCF055_LOCUS44480</name>
</gene>
<dbReference type="PROSITE" id="PS50222">
    <property type="entry name" value="EF_HAND_2"/>
    <property type="match status" value="1"/>
</dbReference>
<feature type="compositionally biased region" description="Low complexity" evidence="3">
    <location>
        <begin position="1396"/>
        <end position="1412"/>
    </location>
</feature>
<dbReference type="Proteomes" id="UP001152797">
    <property type="component" value="Unassembled WGS sequence"/>
</dbReference>
<evidence type="ECO:0000259" key="4">
    <source>
        <dbReference type="PROSITE" id="PS50222"/>
    </source>
</evidence>
<evidence type="ECO:0000313" key="6">
    <source>
        <dbReference type="EMBL" id="CAL1173406.1"/>
    </source>
</evidence>
<dbReference type="PROSITE" id="PS00018">
    <property type="entry name" value="EF_HAND_1"/>
    <property type="match status" value="1"/>
</dbReference>
<dbReference type="PANTHER" id="PTHR38899:SF1">
    <property type="entry name" value="PROTEIN KINASE"/>
    <property type="match status" value="1"/>
</dbReference>
<organism evidence="5">
    <name type="scientific">Cladocopium goreaui</name>
    <dbReference type="NCBI Taxonomy" id="2562237"/>
    <lineage>
        <taxon>Eukaryota</taxon>
        <taxon>Sar</taxon>
        <taxon>Alveolata</taxon>
        <taxon>Dinophyceae</taxon>
        <taxon>Suessiales</taxon>
        <taxon>Symbiodiniaceae</taxon>
        <taxon>Cladocopium</taxon>
    </lineage>
</organism>
<feature type="region of interest" description="Disordered" evidence="3">
    <location>
        <begin position="600"/>
        <end position="623"/>
    </location>
</feature>
<feature type="compositionally biased region" description="Basic and acidic residues" evidence="3">
    <location>
        <begin position="603"/>
        <end position="620"/>
    </location>
</feature>
<keyword evidence="8" id="KW-1185">Reference proteome</keyword>
<comment type="caution">
    <text evidence="5">The sequence shown here is derived from an EMBL/GenBank/DDBJ whole genome shotgun (WGS) entry which is preliminary data.</text>
</comment>
<keyword evidence="1" id="KW-0106">Calcium</keyword>
<evidence type="ECO:0000256" key="3">
    <source>
        <dbReference type="SAM" id="MobiDB-lite"/>
    </source>
</evidence>
<name>A0A9P1M3J1_9DINO</name>
<evidence type="ECO:0000256" key="2">
    <source>
        <dbReference type="SAM" id="Coils"/>
    </source>
</evidence>
<dbReference type="SUPFAM" id="SSF47473">
    <property type="entry name" value="EF-hand"/>
    <property type="match status" value="1"/>
</dbReference>
<dbReference type="InterPro" id="IPR002048">
    <property type="entry name" value="EF_hand_dom"/>
</dbReference>
<dbReference type="GO" id="GO:0005509">
    <property type="term" value="F:calcium ion binding"/>
    <property type="evidence" value="ECO:0007669"/>
    <property type="project" value="InterPro"/>
</dbReference>
<feature type="region of interest" description="Disordered" evidence="3">
    <location>
        <begin position="1395"/>
        <end position="1416"/>
    </location>
</feature>
<dbReference type="CDD" id="cd00051">
    <property type="entry name" value="EFh"/>
    <property type="match status" value="1"/>
</dbReference>
<reference evidence="5" key="1">
    <citation type="submission" date="2022-10" db="EMBL/GenBank/DDBJ databases">
        <authorList>
            <person name="Chen Y."/>
            <person name="Dougan E. K."/>
            <person name="Chan C."/>
            <person name="Rhodes N."/>
            <person name="Thang M."/>
        </authorList>
    </citation>
    <scope>NUCLEOTIDE SEQUENCE</scope>
</reference>
<keyword evidence="2" id="KW-0175">Coiled coil</keyword>
<dbReference type="InterPro" id="IPR018247">
    <property type="entry name" value="EF_Hand_1_Ca_BS"/>
</dbReference>
<feature type="region of interest" description="Disordered" evidence="3">
    <location>
        <begin position="1431"/>
        <end position="1455"/>
    </location>
</feature>
<dbReference type="OrthoDB" id="443974at2759"/>
<feature type="coiled-coil region" evidence="2">
    <location>
        <begin position="914"/>
        <end position="987"/>
    </location>
</feature>
<evidence type="ECO:0000313" key="8">
    <source>
        <dbReference type="Proteomes" id="UP001152797"/>
    </source>
</evidence>
<sequence>MIPPPPRRRLSSDLHTISSVQSETSGAGEVVCKKETFPLFGDEIVGAKCEPREGFQNKVQELLRDFDEMLVHSVRIGSEGGYREDGKSRLRGFLLKAEATLEDEPDDVTKIQNTVCASDNSEGTSFSTSATIPSPDVASEREALMGPASRCSSTSLSPPLLTPESTLIILDWDDTLFPTTWLQSKKAFKNCSKAWQDEQPDVQLSADDLAALEEMDQTARALVLTAADLGEVCCVTLAQRPWQEVSMKVFMPKLYEVWKELGIPVHYASEEADNTRLGTSGPAVRAIVKDPTELKCLLERQQVAKKMKAMEKVINRFYGPMWRNLISIGDGEAEWDAVHELVFNHANPASDRPEDELHLKTVKLLEEPTCSLLQAQLQVIHAWLPSIVSRAEDLNTRLPENEEEILGLAGVGRMFSKHPIGIREELIEEKGMARQNSQLSSERPGKAYRHTGEAQLLPRAAGLEAKQRQKALCFALLCVSHAWLWTAKAVQVEPRTAGQMLQQREHGHAAKLLIWMLPLDLVPCCPKKVKVGTYVAEQVAGDSYALVAATHADAAKRSAQLNGNRLRKRRLRDNRNFKVVVLPALENLDPLLSGSVEVNEVQADQKEDQHDQRRQRRLEQIEISSTRLSEGRTTWGYDREAKPRNSQAIATLTAPLPWFRPEEKDARGAGLQRQKSFRKRGMHATDPWELFDKSLRGTGVERTPKSRSPRRMEVDEHDLFKLHLAEQPLLPEDPVEAYFQSQDSRIEDSHKTRSSISWIPDAEAKKKMLCAADTKHHIPSSPVMQDLANSFAVGKTVVQARFAGSGSKIAKDQLTPTGCLPVDENVAWALSSERWFGLWSSLGAMAESPESPRSPGGGLLELRATATKLIRGVDELFPKQHIEKALSKVEQITPRDCEDDDVELLLRRPPEWRKRKLRAECRLLQQQLQEKKASEEAFLKNMMTFFKDEDGKSIARRMQIQDLVDQYEELNKHCEQQELEAEALQACLQLMAAYAEDAKQRNTFLIETLTQLLSNQPTIIPGEHNELSRAWQECVLAAYHRLSNDFGTCTDNMLCRRNMFLDRLEDAKRENKEHALQMALLMQTTTQAREKLDGFKRRYFWDSSSESLKAPRVPKLPLADTPDLEPPSLVRKDPDHFLEDVPELSEDFSPQSSKSREKQPEQEPDCIQVPAGLHSASHEQPMQCQRHLHSLLPQAVPTQHHRMCSPPRIPVYTATAQNAQNAQNAPQIGWQFRSRPLVHGPCHGPCIAEPSTVPKMRVSVSPPRVVAAPPYVHGSHSAPSAPSAHSAQLLGASCRVPVGWCSGASIRVPSPVPEGVRAEPRWRNTVAPNVPSAPGPPKRGSCPCPLSERGQLWRMARSPRASHPPALRPATYRSELRMASPDAGRATVPTYVAPCQFSPRRPTRSPSPQRFQASTPRAVSPIIVRSPITYHVHRGSAPARASKERASRTPSPCAPVFTSGQPLRVAALPSQVGVTDSGCGSCQVPPSFIGMSWELPSGRSRPAPHPVPLHVPLQTPLPAPPVLRVPLRSPSPVDLGHTPRGRVEPSAWPPVNHVFSSSLEQSGMSTFAVIGEWKEQRGQRNFDHMDWFPASNLKTKRERENVFLESCGAKDDMLKLIRAWDKIDPEDFGRVEVAEVQRFADRLMIDVAAAQAWQESNDLCVQLDPQSIVSRMPPWIASTPPEEWPRFVQRLSERLTAALSAVRKSSFCFEDLMRLIWPCSSVEDLKQMCAWCEEINNTRDKYQVSPPPVLPQDAKDALKAVFDHFDKDGGGKISTNELVMSGLVDKDGAKDFIRKATDANGEIGLKDFCEMLCPHGYRATEQSVVGSTALGRVARLDKNTRTWPLKEAKPLAAVRYRYSSFGRASRLNLGIVPGQK</sequence>
<feature type="compositionally biased region" description="Basic and acidic residues" evidence="3">
    <location>
        <begin position="1130"/>
        <end position="1139"/>
    </location>
</feature>
<feature type="region of interest" description="Disordered" evidence="3">
    <location>
        <begin position="1112"/>
        <end position="1164"/>
    </location>
</feature>
<evidence type="ECO:0000256" key="1">
    <source>
        <dbReference type="ARBA" id="ARBA00022837"/>
    </source>
</evidence>
<feature type="domain" description="EF-hand" evidence="4">
    <location>
        <begin position="1753"/>
        <end position="1788"/>
    </location>
</feature>
<dbReference type="EMBL" id="CAMXCT010006786">
    <property type="protein sequence ID" value="CAI4020031.1"/>
    <property type="molecule type" value="Genomic_DNA"/>
</dbReference>
<protein>
    <submittedName>
        <fullName evidence="7">EF-hand domain-containing protein</fullName>
    </submittedName>
</protein>
<reference evidence="6" key="2">
    <citation type="submission" date="2024-04" db="EMBL/GenBank/DDBJ databases">
        <authorList>
            <person name="Chen Y."/>
            <person name="Shah S."/>
            <person name="Dougan E. K."/>
            <person name="Thang M."/>
            <person name="Chan C."/>
        </authorList>
    </citation>
    <scope>NUCLEOTIDE SEQUENCE [LARGE SCALE GENOMIC DNA]</scope>
</reference>
<evidence type="ECO:0000313" key="7">
    <source>
        <dbReference type="EMBL" id="CAL4807343.1"/>
    </source>
</evidence>
<proteinExistence type="predicted"/>
<dbReference type="Gene3D" id="1.10.238.10">
    <property type="entry name" value="EF-hand"/>
    <property type="match status" value="1"/>
</dbReference>